<feature type="region of interest" description="Disordered" evidence="1">
    <location>
        <begin position="258"/>
        <end position="279"/>
    </location>
</feature>
<dbReference type="SUPFAM" id="SSF48317">
    <property type="entry name" value="Acid phosphatase/Vanadium-dependent haloperoxidase"/>
    <property type="match status" value="1"/>
</dbReference>
<dbReference type="CDD" id="cd03392">
    <property type="entry name" value="PAP2_like_2"/>
    <property type="match status" value="1"/>
</dbReference>
<name>A0A5S4GRV8_9ACTN</name>
<dbReference type="Proteomes" id="UP000306628">
    <property type="component" value="Unassembled WGS sequence"/>
</dbReference>
<dbReference type="InterPro" id="IPR000326">
    <property type="entry name" value="PAP2/HPO"/>
</dbReference>
<feature type="transmembrane region" description="Helical" evidence="2">
    <location>
        <begin position="176"/>
        <end position="195"/>
    </location>
</feature>
<dbReference type="OrthoDB" id="5289372at2"/>
<evidence type="ECO:0000256" key="2">
    <source>
        <dbReference type="SAM" id="Phobius"/>
    </source>
</evidence>
<evidence type="ECO:0000256" key="1">
    <source>
        <dbReference type="SAM" id="MobiDB-lite"/>
    </source>
</evidence>
<feature type="transmembrane region" description="Helical" evidence="2">
    <location>
        <begin position="134"/>
        <end position="156"/>
    </location>
</feature>
<sequence>MPSGLPPGPAFRQESSRPDGVAERNRASRRAGTVRRRLLRPRADRDRSLGLRLTVASVAVALIMIPFSVLLVVAKMPVNELDAEVAAELHEYALAHPGVTRLLIVWTDLFGPWPWRVAVIAYAVWLLRRGAPRLAIWAVTTVTVGGLLGLALKVIVARARPHLPDPVALAPGDSFPSGHTVNVTLGAGVLVLLLLPRLPRWGRRVAWALAAFLVLSVGYTRIALGVHWVSDVAAGIVLGVAVIAATAAGFETWRRDQGRRPASPLAEGMEPESVKVSRE</sequence>
<evidence type="ECO:0000313" key="4">
    <source>
        <dbReference type="EMBL" id="TMR35695.1"/>
    </source>
</evidence>
<organism evidence="4 5">
    <name type="scientific">Nonomuraea zeae</name>
    <dbReference type="NCBI Taxonomy" id="1642303"/>
    <lineage>
        <taxon>Bacteria</taxon>
        <taxon>Bacillati</taxon>
        <taxon>Actinomycetota</taxon>
        <taxon>Actinomycetes</taxon>
        <taxon>Streptosporangiales</taxon>
        <taxon>Streptosporangiaceae</taxon>
        <taxon>Nonomuraea</taxon>
    </lineage>
</organism>
<keyword evidence="2" id="KW-0812">Transmembrane</keyword>
<dbReference type="InterPro" id="IPR036938">
    <property type="entry name" value="PAP2/HPO_sf"/>
</dbReference>
<feature type="domain" description="Phosphatidic acid phosphatase type 2/haloperoxidase" evidence="3">
    <location>
        <begin position="131"/>
        <end position="247"/>
    </location>
</feature>
<evidence type="ECO:0000313" key="5">
    <source>
        <dbReference type="Proteomes" id="UP000306628"/>
    </source>
</evidence>
<feature type="transmembrane region" description="Helical" evidence="2">
    <location>
        <begin position="207"/>
        <end position="226"/>
    </location>
</feature>
<dbReference type="PANTHER" id="PTHR14969:SF13">
    <property type="entry name" value="AT30094P"/>
    <property type="match status" value="1"/>
</dbReference>
<dbReference type="PANTHER" id="PTHR14969">
    <property type="entry name" value="SPHINGOSINE-1-PHOSPHATE PHOSPHOHYDROLASE"/>
    <property type="match status" value="1"/>
</dbReference>
<protein>
    <submittedName>
        <fullName evidence="4">Phosphatase PAP2 family protein</fullName>
    </submittedName>
</protein>
<dbReference type="SMART" id="SM00014">
    <property type="entry name" value="acidPPc"/>
    <property type="match status" value="1"/>
</dbReference>
<reference evidence="4 5" key="1">
    <citation type="submission" date="2019-05" db="EMBL/GenBank/DDBJ databases">
        <title>Draft genome sequence of Nonomuraea zeae DSM 100528.</title>
        <authorList>
            <person name="Saricaoglu S."/>
            <person name="Isik K."/>
        </authorList>
    </citation>
    <scope>NUCLEOTIDE SEQUENCE [LARGE SCALE GENOMIC DNA]</scope>
    <source>
        <strain evidence="4 5">DSM 100528</strain>
    </source>
</reference>
<feature type="transmembrane region" description="Helical" evidence="2">
    <location>
        <begin position="49"/>
        <end position="74"/>
    </location>
</feature>
<feature type="transmembrane region" description="Helical" evidence="2">
    <location>
        <begin position="110"/>
        <end position="127"/>
    </location>
</feature>
<gene>
    <name evidence="4" type="ORF">ETD85_13255</name>
</gene>
<comment type="caution">
    <text evidence="4">The sequence shown here is derived from an EMBL/GenBank/DDBJ whole genome shotgun (WGS) entry which is preliminary data.</text>
</comment>
<feature type="transmembrane region" description="Helical" evidence="2">
    <location>
        <begin position="232"/>
        <end position="250"/>
    </location>
</feature>
<feature type="region of interest" description="Disordered" evidence="1">
    <location>
        <begin position="1"/>
        <end position="33"/>
    </location>
</feature>
<keyword evidence="2" id="KW-1133">Transmembrane helix</keyword>
<accession>A0A5S4GRV8</accession>
<feature type="compositionally biased region" description="Basic and acidic residues" evidence="1">
    <location>
        <begin position="14"/>
        <end position="26"/>
    </location>
</feature>
<dbReference type="Pfam" id="PF01569">
    <property type="entry name" value="PAP2"/>
    <property type="match status" value="1"/>
</dbReference>
<keyword evidence="2" id="KW-0472">Membrane</keyword>
<dbReference type="AlphaFoldDB" id="A0A5S4GRV8"/>
<keyword evidence="5" id="KW-1185">Reference proteome</keyword>
<proteinExistence type="predicted"/>
<dbReference type="EMBL" id="VCKX01000031">
    <property type="protein sequence ID" value="TMR35695.1"/>
    <property type="molecule type" value="Genomic_DNA"/>
</dbReference>
<evidence type="ECO:0000259" key="3">
    <source>
        <dbReference type="SMART" id="SM00014"/>
    </source>
</evidence>
<dbReference type="Gene3D" id="1.20.144.10">
    <property type="entry name" value="Phosphatidic acid phosphatase type 2/haloperoxidase"/>
    <property type="match status" value="1"/>
</dbReference>